<keyword evidence="2" id="KW-1185">Reference proteome</keyword>
<accession>A0A8H7L8Z6</accession>
<comment type="caution">
    <text evidence="1">The sequence shown here is derived from an EMBL/GenBank/DDBJ whole genome shotgun (WGS) entry which is preliminary data.</text>
</comment>
<gene>
    <name evidence="1" type="ORF">HF325_006210</name>
</gene>
<name>A0A8H7L8Z6_9ASCO</name>
<sequence>MSDPLVEYVQDAIKQLRIEDEKALERLKAKNTLRASVDVEKVKTLTGHSEHSLAIKQLALIPPTPEVPQKHFSKFQKRVDEIQELKGDIRLFTLDVLSRLDDFRREIGVL</sequence>
<protein>
    <submittedName>
        <fullName evidence="1">Uncharacterized protein</fullName>
    </submittedName>
</protein>
<dbReference type="AlphaFoldDB" id="A0A8H7L8Z6"/>
<dbReference type="EMBL" id="JACBPP010000009">
    <property type="protein sequence ID" value="KAF7999534.1"/>
    <property type="molecule type" value="Genomic_DNA"/>
</dbReference>
<reference evidence="1" key="1">
    <citation type="submission" date="2020-10" db="EMBL/GenBank/DDBJ databases">
        <title>The Whole-Genome Sequence of Metschnikowia persimmonesis, a Novel Endophytic Yeast Species Isolated from Medicinal Plant Diospyros kaki Thumb.</title>
        <authorList>
            <person name="Rahmat E."/>
            <person name="Kang Y."/>
        </authorList>
    </citation>
    <scope>NUCLEOTIDE SEQUENCE</scope>
    <source>
        <strain evidence="1">KIOM G15050</strain>
    </source>
</reference>
<organism evidence="1 2">
    <name type="scientific">Metschnikowia pulcherrima</name>
    <dbReference type="NCBI Taxonomy" id="27326"/>
    <lineage>
        <taxon>Eukaryota</taxon>
        <taxon>Fungi</taxon>
        <taxon>Dikarya</taxon>
        <taxon>Ascomycota</taxon>
        <taxon>Saccharomycotina</taxon>
        <taxon>Pichiomycetes</taxon>
        <taxon>Metschnikowiaceae</taxon>
        <taxon>Metschnikowia</taxon>
    </lineage>
</organism>
<evidence type="ECO:0000313" key="1">
    <source>
        <dbReference type="EMBL" id="KAF7999534.1"/>
    </source>
</evidence>
<proteinExistence type="predicted"/>
<dbReference type="Proteomes" id="UP000649328">
    <property type="component" value="Unassembled WGS sequence"/>
</dbReference>
<evidence type="ECO:0000313" key="2">
    <source>
        <dbReference type="Proteomes" id="UP000649328"/>
    </source>
</evidence>